<feature type="compositionally biased region" description="Polar residues" evidence="1">
    <location>
        <begin position="77"/>
        <end position="88"/>
    </location>
</feature>
<evidence type="ECO:0000313" key="3">
    <source>
        <dbReference type="Proteomes" id="UP000215453"/>
    </source>
</evidence>
<feature type="compositionally biased region" description="Basic and acidic residues" evidence="1">
    <location>
        <begin position="89"/>
        <end position="100"/>
    </location>
</feature>
<proteinExistence type="predicted"/>
<dbReference type="Proteomes" id="UP000215453">
    <property type="component" value="Chromosome 2"/>
</dbReference>
<accession>A0A1Y6L8J2</accession>
<sequence>MVTPTIGQTYVATHQGQTWPVVLCDAGATPRGFQESRRDDSHLAAIQLGRYKYIWVSPQYLKRYRTGRDYLKDTSPVGHTSSISSEALQKQRETAFTRDAPESRNDKFWQRFIMAKSEAREITKEQRRNDLCQPNDDSTTQSNPSSGEKIAALDTSLSTTALVKLAEEFCALPDPNTASKVELQDWIVDRMVERWDELRTAHRDDLNRIFRHSTLKQAVQARLEALEVRKRTASQL</sequence>
<feature type="region of interest" description="Disordered" evidence="1">
    <location>
        <begin position="75"/>
        <end position="100"/>
    </location>
</feature>
<evidence type="ECO:0000256" key="1">
    <source>
        <dbReference type="SAM" id="MobiDB-lite"/>
    </source>
</evidence>
<evidence type="ECO:0000313" key="2">
    <source>
        <dbReference type="EMBL" id="SMY20794.1"/>
    </source>
</evidence>
<feature type="region of interest" description="Disordered" evidence="1">
    <location>
        <begin position="123"/>
        <end position="148"/>
    </location>
</feature>
<protein>
    <submittedName>
        <fullName evidence="2">Uncharacterized protein</fullName>
    </submittedName>
</protein>
<dbReference type="AlphaFoldDB" id="A0A1Y6L8J2"/>
<gene>
    <name evidence="2" type="ORF">ZT1A5_G2229</name>
</gene>
<feature type="compositionally biased region" description="Polar residues" evidence="1">
    <location>
        <begin position="135"/>
        <end position="146"/>
    </location>
</feature>
<name>A0A1Y6L8J2_ZYMTR</name>
<dbReference type="EMBL" id="LT882677">
    <property type="protein sequence ID" value="SMY20794.1"/>
    <property type="molecule type" value="Genomic_DNA"/>
</dbReference>
<reference evidence="2 3" key="1">
    <citation type="submission" date="2016-10" db="EMBL/GenBank/DDBJ databases">
        <authorList>
            <person name="Varghese N."/>
        </authorList>
    </citation>
    <scope>NUCLEOTIDE SEQUENCE [LARGE SCALE GENOMIC DNA]</scope>
</reference>
<organism evidence="2 3">
    <name type="scientific">Zymoseptoria tritici ST99CH_1A5</name>
    <dbReference type="NCBI Taxonomy" id="1276529"/>
    <lineage>
        <taxon>Eukaryota</taxon>
        <taxon>Fungi</taxon>
        <taxon>Dikarya</taxon>
        <taxon>Ascomycota</taxon>
        <taxon>Pezizomycotina</taxon>
        <taxon>Dothideomycetes</taxon>
        <taxon>Dothideomycetidae</taxon>
        <taxon>Mycosphaerellales</taxon>
        <taxon>Mycosphaerellaceae</taxon>
        <taxon>Zymoseptoria</taxon>
    </lineage>
</organism>